<dbReference type="InterPro" id="IPR039798">
    <property type="entry name" value="Sulfhydryl_oxidase"/>
</dbReference>
<dbReference type="RefSeq" id="XP_014681448.1">
    <property type="nucleotide sequence ID" value="XM_014825962.1"/>
</dbReference>
<evidence type="ECO:0000256" key="3">
    <source>
        <dbReference type="ARBA" id="ARBA00022729"/>
    </source>
</evidence>
<evidence type="ECO:0000256" key="1">
    <source>
        <dbReference type="ARBA" id="ARBA00001974"/>
    </source>
</evidence>
<organism evidence="9 10">
    <name type="scientific">Priapulus caudatus</name>
    <name type="common">Priapulid worm</name>
    <dbReference type="NCBI Taxonomy" id="37621"/>
    <lineage>
        <taxon>Eukaryota</taxon>
        <taxon>Metazoa</taxon>
        <taxon>Ecdysozoa</taxon>
        <taxon>Scalidophora</taxon>
        <taxon>Priapulida</taxon>
        <taxon>Priapulimorpha</taxon>
        <taxon>Priapulimorphida</taxon>
        <taxon>Priapulidae</taxon>
        <taxon>Priapulus</taxon>
    </lineage>
</organism>
<dbReference type="InterPro" id="IPR036774">
    <property type="entry name" value="ERV/ALR_sulphydryl_oxid_sf"/>
</dbReference>
<evidence type="ECO:0000256" key="6">
    <source>
        <dbReference type="ARBA" id="ARBA00023157"/>
    </source>
</evidence>
<dbReference type="PANTHER" id="PTHR22897">
    <property type="entry name" value="QUIESCIN Q6-RELATED SULFHYDRYL OXIDASE"/>
    <property type="match status" value="1"/>
</dbReference>
<accession>A0ABM1FAH7</accession>
<name>A0ABM1FAH7_PRICU</name>
<sequence>MNPDAQYVLLLLERSDQQASITGQQVLLDISNMRGVAGARLYGNLTDRQRAASSMYIEPTTWPIVVVFPPHGDRMQRLHWGSWRTSPVMRAVNDYLRKRMLPLVPPTYNRDLESSLWQSLSHDVQLVEGELNGDKMAALREYVGVLAKYYPGEQRVVRKLHQLLHWLWGRNATTLQEFSVKLTGKPDQPHGNDTYISDVVGWVACRGSQPRYRGYTCGLWQMFHSLTVAAEAANRSMNSGLQSSPSSPATDPLEVLHAMRSFVRHFFGCQVCRQNFLNHESVTMETDVHDHEGAMLWMWRVHNSVNRRLSGAFSEDPLSPKVQFPVESACPLCHGKVGWRPGDVLYYLRQMYGAGNIV</sequence>
<dbReference type="InterPro" id="IPR042568">
    <property type="entry name" value="QSOX_FAD-bd_sf"/>
</dbReference>
<gene>
    <name evidence="10" type="primary">LOC106821246</name>
</gene>
<keyword evidence="4 7" id="KW-0274">FAD</keyword>
<keyword evidence="3" id="KW-0732">Signal</keyword>
<dbReference type="Pfam" id="PF04777">
    <property type="entry name" value="Evr1_Alr"/>
    <property type="match status" value="1"/>
</dbReference>
<dbReference type="PROSITE" id="PS51324">
    <property type="entry name" value="ERV_ALR"/>
    <property type="match status" value="1"/>
</dbReference>
<dbReference type="SUPFAM" id="SSF69000">
    <property type="entry name" value="FAD-dependent thiol oxidase"/>
    <property type="match status" value="1"/>
</dbReference>
<dbReference type="Gene3D" id="1.20.120.1960">
    <property type="entry name" value="QSOX sulfhydryl oxidase domain"/>
    <property type="match status" value="1"/>
</dbReference>
<dbReference type="Gene3D" id="1.20.120.310">
    <property type="entry name" value="ERV/ALR sulfhydryl oxidase domain"/>
    <property type="match status" value="1"/>
</dbReference>
<proteinExistence type="predicted"/>
<dbReference type="EC" id="1.8.3.2" evidence="7"/>
<dbReference type="GeneID" id="106821246"/>
<keyword evidence="2 7" id="KW-0285">Flavoprotein</keyword>
<comment type="catalytic activity">
    <reaction evidence="7">
        <text>2 R'C(R)SH + O2 = R'C(R)S-S(R)CR' + H2O2</text>
        <dbReference type="Rhea" id="RHEA:17357"/>
        <dbReference type="ChEBI" id="CHEBI:15379"/>
        <dbReference type="ChEBI" id="CHEBI:16240"/>
        <dbReference type="ChEBI" id="CHEBI:16520"/>
        <dbReference type="ChEBI" id="CHEBI:17412"/>
        <dbReference type="EC" id="1.8.3.2"/>
    </reaction>
</comment>
<evidence type="ECO:0000256" key="2">
    <source>
        <dbReference type="ARBA" id="ARBA00022630"/>
    </source>
</evidence>
<keyword evidence="9" id="KW-1185">Reference proteome</keyword>
<dbReference type="InterPro" id="IPR040986">
    <property type="entry name" value="QSOX_FAD-bd_dom"/>
</dbReference>
<keyword evidence="5 7" id="KW-0560">Oxidoreductase</keyword>
<feature type="domain" description="ERV/ALR sulfhydryl oxidase" evidence="8">
    <location>
        <begin position="208"/>
        <end position="323"/>
    </location>
</feature>
<dbReference type="PANTHER" id="PTHR22897:SF8">
    <property type="entry name" value="SULFHYDRYL OXIDASE"/>
    <property type="match status" value="1"/>
</dbReference>
<dbReference type="Proteomes" id="UP000695022">
    <property type="component" value="Unplaced"/>
</dbReference>
<comment type="cofactor">
    <cofactor evidence="1 7">
        <name>FAD</name>
        <dbReference type="ChEBI" id="CHEBI:57692"/>
    </cofactor>
</comment>
<evidence type="ECO:0000259" key="8">
    <source>
        <dbReference type="PROSITE" id="PS51324"/>
    </source>
</evidence>
<protein>
    <recommendedName>
        <fullName evidence="7">Sulfhydryl oxidase</fullName>
        <ecNumber evidence="7">1.8.3.2</ecNumber>
    </recommendedName>
</protein>
<evidence type="ECO:0000256" key="4">
    <source>
        <dbReference type="ARBA" id="ARBA00022827"/>
    </source>
</evidence>
<evidence type="ECO:0000313" key="10">
    <source>
        <dbReference type="RefSeq" id="XP_014681448.1"/>
    </source>
</evidence>
<dbReference type="InterPro" id="IPR017905">
    <property type="entry name" value="ERV/ALR_sulphydryl_oxidase"/>
</dbReference>
<evidence type="ECO:0000256" key="7">
    <source>
        <dbReference type="RuleBase" id="RU371123"/>
    </source>
</evidence>
<evidence type="ECO:0000313" key="9">
    <source>
        <dbReference type="Proteomes" id="UP000695022"/>
    </source>
</evidence>
<dbReference type="Pfam" id="PF18371">
    <property type="entry name" value="FAD_SOX"/>
    <property type="match status" value="1"/>
</dbReference>
<keyword evidence="6" id="KW-1015">Disulfide bond</keyword>
<reference evidence="10" key="1">
    <citation type="submission" date="2025-08" db="UniProtKB">
        <authorList>
            <consortium name="RefSeq"/>
        </authorList>
    </citation>
    <scope>IDENTIFICATION</scope>
</reference>
<evidence type="ECO:0000256" key="5">
    <source>
        <dbReference type="ARBA" id="ARBA00023002"/>
    </source>
</evidence>